<protein>
    <submittedName>
        <fullName evidence="3">CpsD/CapB family tyrosine-protein kinase</fullName>
    </submittedName>
</protein>
<dbReference type="GO" id="GO:0016301">
    <property type="term" value="F:kinase activity"/>
    <property type="evidence" value="ECO:0007669"/>
    <property type="project" value="UniProtKB-KW"/>
</dbReference>
<dbReference type="PANTHER" id="PTHR32309:SF31">
    <property type="entry name" value="CAPSULAR EXOPOLYSACCHARIDE FAMILY"/>
    <property type="match status" value="1"/>
</dbReference>
<keyword evidence="3" id="KW-0418">Kinase</keyword>
<dbReference type="InterPro" id="IPR050445">
    <property type="entry name" value="Bact_polysacc_biosynth/exp"/>
</dbReference>
<dbReference type="InterPro" id="IPR027417">
    <property type="entry name" value="P-loop_NTPase"/>
</dbReference>
<proteinExistence type="predicted"/>
<dbReference type="EMBL" id="CP081294">
    <property type="protein sequence ID" value="QZD95092.1"/>
    <property type="molecule type" value="Genomic_DNA"/>
</dbReference>
<evidence type="ECO:0000256" key="1">
    <source>
        <dbReference type="ARBA" id="ARBA00022741"/>
    </source>
</evidence>
<gene>
    <name evidence="3" type="ORF">K3136_13645</name>
</gene>
<keyword evidence="1" id="KW-0547">Nucleotide-binding</keyword>
<keyword evidence="2" id="KW-0067">ATP-binding</keyword>
<dbReference type="SUPFAM" id="SSF52540">
    <property type="entry name" value="P-loop containing nucleoside triphosphate hydrolases"/>
    <property type="match status" value="1"/>
</dbReference>
<dbReference type="PANTHER" id="PTHR32309">
    <property type="entry name" value="TYROSINE-PROTEIN KINASE"/>
    <property type="match status" value="1"/>
</dbReference>
<evidence type="ECO:0000313" key="4">
    <source>
        <dbReference type="Proteomes" id="UP000824321"/>
    </source>
</evidence>
<keyword evidence="3" id="KW-0808">Transferase</keyword>
<reference evidence="3 4" key="1">
    <citation type="submission" date="2021-08" db="EMBL/GenBank/DDBJ databases">
        <title>Comparative Genomics Analysis of the Genus Qipengyuania Reveals Extensive Genetic Diversity and Metabolic Versatility, Including the Description of Fifteen Novel Species.</title>
        <authorList>
            <person name="Liu Y."/>
        </authorList>
    </citation>
    <scope>NUCLEOTIDE SEQUENCE [LARGE SCALE GENOMIC DNA]</scope>
    <source>
        <strain evidence="3 4">1NDH1</strain>
    </source>
</reference>
<dbReference type="CDD" id="cd05387">
    <property type="entry name" value="BY-kinase"/>
    <property type="match status" value="1"/>
</dbReference>
<dbReference type="RefSeq" id="WP_221430834.1">
    <property type="nucleotide sequence ID" value="NZ_CP081294.1"/>
</dbReference>
<sequence>MAPSIPESGDAQEGPASFDLSDKLVLLFDRDSLAAESVSLLVSEILAKHVQAARRGLAFCAPSSDTGCSFLAANVAAAMALGGVRTLVIDANFRDPQIQTYFRPEREVPGLLHVLEGTAQLSDAIQTNVIPNLSVLFAGETSREAGLLSSEPAKALFAECLRNYDLTIVDTAPSSQSADTIRVANMVRYALVLARKNKSYLDDLRKLIADIQQNRGEVLGTYLNDY</sequence>
<dbReference type="Proteomes" id="UP000824321">
    <property type="component" value="Chromosome"/>
</dbReference>
<evidence type="ECO:0000256" key="2">
    <source>
        <dbReference type="ARBA" id="ARBA00022840"/>
    </source>
</evidence>
<evidence type="ECO:0000313" key="3">
    <source>
        <dbReference type="EMBL" id="QZD95092.1"/>
    </source>
</evidence>
<organism evidence="3 4">
    <name type="scientific">Qipengyuania gelatinilytica</name>
    <dbReference type="NCBI Taxonomy" id="2867231"/>
    <lineage>
        <taxon>Bacteria</taxon>
        <taxon>Pseudomonadati</taxon>
        <taxon>Pseudomonadota</taxon>
        <taxon>Alphaproteobacteria</taxon>
        <taxon>Sphingomonadales</taxon>
        <taxon>Erythrobacteraceae</taxon>
        <taxon>Qipengyuania</taxon>
    </lineage>
</organism>
<name>A0ABX9A5L2_9SPHN</name>
<dbReference type="Gene3D" id="3.40.50.300">
    <property type="entry name" value="P-loop containing nucleotide triphosphate hydrolases"/>
    <property type="match status" value="1"/>
</dbReference>
<keyword evidence="4" id="KW-1185">Reference proteome</keyword>
<accession>A0ABX9A5L2</accession>
<dbReference type="InterPro" id="IPR005702">
    <property type="entry name" value="Wzc-like_C"/>
</dbReference>